<dbReference type="EMBL" id="FNEM01000019">
    <property type="protein sequence ID" value="SDK12624.1"/>
    <property type="molecule type" value="Genomic_DNA"/>
</dbReference>
<dbReference type="SUPFAM" id="SSF53300">
    <property type="entry name" value="vWA-like"/>
    <property type="match status" value="1"/>
</dbReference>
<evidence type="ECO:0000313" key="5">
    <source>
        <dbReference type="Proteomes" id="UP000199527"/>
    </source>
</evidence>
<feature type="domain" description="PilY1 beta-propeller" evidence="3">
    <location>
        <begin position="693"/>
        <end position="932"/>
    </location>
</feature>
<protein>
    <submittedName>
        <fullName evidence="4">Type IV pilus assembly protein PilY1</fullName>
    </submittedName>
</protein>
<keyword evidence="5" id="KW-1185">Reference proteome</keyword>
<evidence type="ECO:0000256" key="1">
    <source>
        <dbReference type="ARBA" id="ARBA00022723"/>
    </source>
</evidence>
<sequence>MRALCVALMIWTAWGRADDTELYVYGGTVASDRRPQVLIIFDNSGSMSTEEEEAPPPFNPAQDYSNGQDQGRLFYVRGQLNDNLPDPAHGNEYRHFPATMNGCSSSLVPVSDSGHSVLQHNGYYTDVVLSFRQGGRADRDWKWRRMPVSLKKAHNQGALSQLGFDCLQDLRDRLTTNAANHPLVAFAQPGFPRNLDQTQPYDGSDSSLPPAQLVTAAEASLSQTGFAGGDSVTLFTENYLYYRKTAVPATRSRLAIAKDTITDIVQSTPGVDFGLAVFNGNGSDDGLLSGSHGGRLLSAIQPMTPLSKASLISTIDGLSASTWTPLCETLFEAYRYFSGGEPLFGGSAPVFGVPFAESGRYLSPFVTCQPQAYVVLITDGSPTKDEAANGVLRAELGIGVSERVSVYDPYRTLGYGDWADNYLPAVAEHLYSQDINTAASGRQSVVTYTIGFSQDAIDSAGALLAETAHRGGGEYFAAADALALQNALQRVFSEILAVDASFTSPSIAANSFDRTQTLDSVYYSMFLPSDRPRWAGNLKKLRILGSGLVVDARGEAAIDVGGNIAETACTYWTSVATCALASSGGDGNSVMEGGALEAMQTQPQRRVLTEPAGVTGSLVTLSQSTLEQRAGGQQSLLADLGGIDLASLGDWVRWLLGEDVDDEDGDGLSRERREDLMGDPLHSKPLAIHYGGTKGVRILVGTNAGALHMFEDGGATITESWSYRPYRFTGQTPMLRQNPQTGGHSVYGVDGPPVAWVVDQDADGNIEAAQGDKVWVFFGLRRGGRAYYGMDLSDPDQPRLMWVKSAQDPGMGLLGQTWSEPVLTRIPDHPQGNLSVAAARPVLIVGAGYDSNKDANGVGTADSLGTAVLILDAESGEPVHQFANQAASATVTAVPISDSIAARVAVLDSNGDGLTDRIYAADTGGAVWRLDLPGTRTARPWSGFRFASLGGETPDSDRRFTHEVSVAQTKMTLKEIETVTENGETHTRVISTDLPYDAVVIGSGNRAHPNATSTQDYLFVLRDPHLYPASFDGGSGDGHRPVPAAITLAELFDVSSNPVGAAVDDDSRLAQEVLSGSKKGWKLALAAGEKSLSAAAILSGHAFFTTFMPGEFGAANACLRAGQGRLYVLNLHHGINRYQHRYIELGARLPDTPQIVIPPADDPDDHSWNPKVYLVGVGRGFRLTQEGIELTNSGSGDPEKSLQPIFIYYYLGGQQ</sequence>
<keyword evidence="1" id="KW-0479">Metal-binding</keyword>
<keyword evidence="2" id="KW-0106">Calcium</keyword>
<gene>
    <name evidence="4" type="ORF">SAMN04488540_11964</name>
</gene>
<dbReference type="InterPro" id="IPR008707">
    <property type="entry name" value="B-propeller_PilY1"/>
</dbReference>
<evidence type="ECO:0000256" key="2">
    <source>
        <dbReference type="ARBA" id="ARBA00022837"/>
    </source>
</evidence>
<name>A0A1G8ZDA2_9GAMM</name>
<dbReference type="RefSeq" id="WP_176819367.1">
    <property type="nucleotide sequence ID" value="NZ_FNEM01000019.1"/>
</dbReference>
<accession>A0A1G8ZDA2</accession>
<evidence type="ECO:0000313" key="4">
    <source>
        <dbReference type="EMBL" id="SDK12624.1"/>
    </source>
</evidence>
<organism evidence="4 5">
    <name type="scientific">Ferrimonas sediminum</name>
    <dbReference type="NCBI Taxonomy" id="718193"/>
    <lineage>
        <taxon>Bacteria</taxon>
        <taxon>Pseudomonadati</taxon>
        <taxon>Pseudomonadota</taxon>
        <taxon>Gammaproteobacteria</taxon>
        <taxon>Alteromonadales</taxon>
        <taxon>Ferrimonadaceae</taxon>
        <taxon>Ferrimonas</taxon>
    </lineage>
</organism>
<reference evidence="5" key="1">
    <citation type="submission" date="2016-10" db="EMBL/GenBank/DDBJ databases">
        <authorList>
            <person name="Varghese N."/>
            <person name="Submissions S."/>
        </authorList>
    </citation>
    <scope>NUCLEOTIDE SEQUENCE [LARGE SCALE GENOMIC DNA]</scope>
    <source>
        <strain evidence="5">DSM 23317</strain>
    </source>
</reference>
<evidence type="ECO:0000259" key="3">
    <source>
        <dbReference type="Pfam" id="PF05567"/>
    </source>
</evidence>
<proteinExistence type="predicted"/>
<dbReference type="Proteomes" id="UP000199527">
    <property type="component" value="Unassembled WGS sequence"/>
</dbReference>
<dbReference type="Pfam" id="PF05567">
    <property type="entry name" value="T4P_PilY1"/>
    <property type="match status" value="1"/>
</dbReference>
<dbReference type="InterPro" id="IPR036465">
    <property type="entry name" value="vWFA_dom_sf"/>
</dbReference>
<dbReference type="AlphaFoldDB" id="A0A1G8ZDA2"/>
<dbReference type="GO" id="GO:0046872">
    <property type="term" value="F:metal ion binding"/>
    <property type="evidence" value="ECO:0007669"/>
    <property type="project" value="UniProtKB-KW"/>
</dbReference>
<dbReference type="Gene3D" id="3.40.50.410">
    <property type="entry name" value="von Willebrand factor, type A domain"/>
    <property type="match status" value="1"/>
</dbReference>